<evidence type="ECO:0000313" key="1">
    <source>
        <dbReference type="EMBL" id="KAJ3018698.1"/>
    </source>
</evidence>
<evidence type="ECO:0000313" key="2">
    <source>
        <dbReference type="Proteomes" id="UP001144978"/>
    </source>
</evidence>
<protein>
    <submittedName>
        <fullName evidence="1">Uncharacterized protein</fullName>
    </submittedName>
</protein>
<comment type="caution">
    <text evidence="1">The sequence shown here is derived from an EMBL/GenBank/DDBJ whole genome shotgun (WGS) entry which is preliminary data.</text>
</comment>
<dbReference type="EMBL" id="JANSHE010000033">
    <property type="protein sequence ID" value="KAJ3018698.1"/>
    <property type="molecule type" value="Genomic_DNA"/>
</dbReference>
<gene>
    <name evidence="1" type="ORF">NUW54_g272</name>
</gene>
<organism evidence="1 2">
    <name type="scientific">Trametes sanguinea</name>
    <dbReference type="NCBI Taxonomy" id="158606"/>
    <lineage>
        <taxon>Eukaryota</taxon>
        <taxon>Fungi</taxon>
        <taxon>Dikarya</taxon>
        <taxon>Basidiomycota</taxon>
        <taxon>Agaricomycotina</taxon>
        <taxon>Agaricomycetes</taxon>
        <taxon>Polyporales</taxon>
        <taxon>Polyporaceae</taxon>
        <taxon>Trametes</taxon>
    </lineage>
</organism>
<proteinExistence type="predicted"/>
<keyword evidence="2" id="KW-1185">Reference proteome</keyword>
<dbReference type="Proteomes" id="UP001144978">
    <property type="component" value="Unassembled WGS sequence"/>
</dbReference>
<sequence>MPLLHSTGLADEPERAVPPGYQWLEPFKLNLRPSPTSMSLSYSVLYQIMQATQLDARTEAKGDVQSSLIAITAFVHE</sequence>
<accession>A0ACC1QCF4</accession>
<reference evidence="1" key="1">
    <citation type="submission" date="2022-08" db="EMBL/GenBank/DDBJ databases">
        <title>Genome Sequence of Pycnoporus sanguineus.</title>
        <authorList>
            <person name="Buettner E."/>
        </authorList>
    </citation>
    <scope>NUCLEOTIDE SEQUENCE</scope>
    <source>
        <strain evidence="1">CG-C14</strain>
    </source>
</reference>
<name>A0ACC1QCF4_9APHY</name>